<evidence type="ECO:0000256" key="2">
    <source>
        <dbReference type="ARBA" id="ARBA00023054"/>
    </source>
</evidence>
<comment type="subcellular location">
    <subcellularLocation>
        <location evidence="4">Nucleus lamina</location>
    </subcellularLocation>
</comment>
<dbReference type="Pfam" id="PF00932">
    <property type="entry name" value="LTD"/>
    <property type="match status" value="1"/>
</dbReference>
<feature type="region of interest" description="Disordered" evidence="6">
    <location>
        <begin position="1"/>
        <end position="40"/>
    </location>
</feature>
<dbReference type="Gene3D" id="2.60.40.1260">
    <property type="entry name" value="Lamin Tail domain"/>
    <property type="match status" value="1"/>
</dbReference>
<feature type="compositionally biased region" description="Basic residues" evidence="6">
    <location>
        <begin position="413"/>
        <end position="429"/>
    </location>
</feature>
<accession>A0A6P3VJ68</accession>
<comment type="similarity">
    <text evidence="5">Belongs to the intermediate filament family.</text>
</comment>
<dbReference type="SMART" id="SM01391">
    <property type="entry name" value="Filament"/>
    <property type="match status" value="1"/>
</dbReference>
<keyword evidence="3" id="KW-0636">Prenylation</keyword>
<dbReference type="InterPro" id="IPR018039">
    <property type="entry name" value="IF_conserved"/>
</dbReference>
<proteinExistence type="inferred from homology"/>
<dbReference type="GO" id="GO:0031507">
    <property type="term" value="P:heterochromatin formation"/>
    <property type="evidence" value="ECO:0007669"/>
    <property type="project" value="TreeGrafter"/>
</dbReference>
<dbReference type="KEGG" id="char:105891124"/>
<evidence type="ECO:0000313" key="10">
    <source>
        <dbReference type="RefSeq" id="XP_012672728.2"/>
    </source>
</evidence>
<feature type="compositionally biased region" description="Polar residues" evidence="6">
    <location>
        <begin position="432"/>
        <end position="443"/>
    </location>
</feature>
<dbReference type="InterPro" id="IPR039008">
    <property type="entry name" value="IF_rod_dom"/>
</dbReference>
<protein>
    <submittedName>
        <fullName evidence="10">Lamin L3</fullName>
    </submittedName>
</protein>
<dbReference type="PANTHER" id="PTHR45721">
    <property type="entry name" value="LAMIN DM0-RELATED"/>
    <property type="match status" value="1"/>
</dbReference>
<feature type="compositionally biased region" description="Basic and acidic residues" evidence="6">
    <location>
        <begin position="292"/>
        <end position="310"/>
    </location>
</feature>
<dbReference type="GO" id="GO:0005200">
    <property type="term" value="F:structural constituent of cytoskeleton"/>
    <property type="evidence" value="ECO:0007669"/>
    <property type="project" value="TreeGrafter"/>
</dbReference>
<feature type="region of interest" description="Disordered" evidence="6">
    <location>
        <begin position="285"/>
        <end position="322"/>
    </location>
</feature>
<sequence length="594" mass="67414">MASAISTPVTSSSRPGRATRRTPTPGVSPSGTSPTRISRLQEKEDLRHLNDRLANYIERVRQLENEKSSMQLLLEEKSECSSRELGNLRRIYENELADARKTLDGTANERARLQIELSQLAEDHRKLQARNNKKESELTTATGCWRNLEAALNSKEAEYANLLAENRRLEVEITDLKSQVSNLEDALQNAKAQLNAEMLQRVDAQNQIQTLQEQIDFQKHISEQEVREMRTRHESRLVEVDSGRQQDFESKLSEAMQDLRKEHEGQIQQYRDELERTFVAKLENAQQAATKNSDHASSVREELAGTRTRLESQSSELGHLQRQNTALEARVRELEQVLDRERDVAHQRLSRKDQEMAAMREQMQAQLEEYQNLLDVKLSLDMEINAYRKMLEGEEQRLNLPPSPSGLGAEPRRHAHGVRRVKAGKRKRESGHSSGYKITQQASARGSVSIDEIDKEGQFIRLKNNSDLDQLLGEWSILKRHTTTPDISFQIPSPYTLKGGQTLTVWAEGAVQQAPPGDLILMEHRSWGALDDVRVLLLTAQNEEAAERRMVCVRQRGEGGDTDEEFDEEPISGSDLHLRRQGLAGGNEASCAVM</sequence>
<dbReference type="PANTHER" id="PTHR45721:SF16">
    <property type="entry name" value="LAMIN-L(III)"/>
    <property type="match status" value="1"/>
</dbReference>
<keyword evidence="1 5" id="KW-0403">Intermediate filament</keyword>
<evidence type="ECO:0000256" key="5">
    <source>
        <dbReference type="RuleBase" id="RU000685"/>
    </source>
</evidence>
<dbReference type="InterPro" id="IPR036415">
    <property type="entry name" value="Lamin_tail_dom_sf"/>
</dbReference>
<feature type="region of interest" description="Disordered" evidence="6">
    <location>
        <begin position="397"/>
        <end position="443"/>
    </location>
</feature>
<dbReference type="Gene3D" id="1.20.5.500">
    <property type="entry name" value="Single helix bin"/>
    <property type="match status" value="1"/>
</dbReference>
<dbReference type="GO" id="GO:0005652">
    <property type="term" value="C:nuclear lamina"/>
    <property type="evidence" value="ECO:0007669"/>
    <property type="project" value="UniProtKB-SubCell"/>
</dbReference>
<dbReference type="PROSITE" id="PS51842">
    <property type="entry name" value="IF_ROD_2"/>
    <property type="match status" value="1"/>
</dbReference>
<name>A0A6P3VJ68_CLUHA</name>
<dbReference type="Gene3D" id="1.20.5.170">
    <property type="match status" value="1"/>
</dbReference>
<reference evidence="10" key="1">
    <citation type="submission" date="2025-08" db="UniProtKB">
        <authorList>
            <consortium name="RefSeq"/>
        </authorList>
    </citation>
    <scope>IDENTIFICATION</scope>
</reference>
<dbReference type="AlphaFoldDB" id="A0A6P3VJ68"/>
<dbReference type="InterPro" id="IPR001322">
    <property type="entry name" value="Lamin_tail_dom"/>
</dbReference>
<keyword evidence="9" id="KW-1185">Reference proteome</keyword>
<dbReference type="SUPFAM" id="SSF64593">
    <property type="entry name" value="Intermediate filament protein, coiled coil region"/>
    <property type="match status" value="2"/>
</dbReference>
<feature type="compositionally biased region" description="Low complexity" evidence="6">
    <location>
        <begin position="10"/>
        <end position="35"/>
    </location>
</feature>
<dbReference type="GO" id="GO:0006998">
    <property type="term" value="P:nuclear envelope organization"/>
    <property type="evidence" value="ECO:0007669"/>
    <property type="project" value="TreeGrafter"/>
</dbReference>
<dbReference type="FunFam" id="1.20.5.170:FF:000058">
    <property type="entry name" value="Intermediate filament protein B"/>
    <property type="match status" value="1"/>
</dbReference>
<evidence type="ECO:0000256" key="4">
    <source>
        <dbReference type="ARBA" id="ARBA00024186"/>
    </source>
</evidence>
<dbReference type="Proteomes" id="UP000515152">
    <property type="component" value="Chromosome 6"/>
</dbReference>
<dbReference type="GO" id="GO:0051664">
    <property type="term" value="P:nuclear pore localization"/>
    <property type="evidence" value="ECO:0007669"/>
    <property type="project" value="TreeGrafter"/>
</dbReference>
<organism evidence="9 10">
    <name type="scientific">Clupea harengus</name>
    <name type="common">Atlantic herring</name>
    <dbReference type="NCBI Taxonomy" id="7950"/>
    <lineage>
        <taxon>Eukaryota</taxon>
        <taxon>Metazoa</taxon>
        <taxon>Chordata</taxon>
        <taxon>Craniata</taxon>
        <taxon>Vertebrata</taxon>
        <taxon>Euteleostomi</taxon>
        <taxon>Actinopterygii</taxon>
        <taxon>Neopterygii</taxon>
        <taxon>Teleostei</taxon>
        <taxon>Clupei</taxon>
        <taxon>Clupeiformes</taxon>
        <taxon>Clupeoidei</taxon>
        <taxon>Clupeidae</taxon>
        <taxon>Clupea</taxon>
    </lineage>
</organism>
<dbReference type="GO" id="GO:0007097">
    <property type="term" value="P:nuclear migration"/>
    <property type="evidence" value="ECO:0007669"/>
    <property type="project" value="TreeGrafter"/>
</dbReference>
<evidence type="ECO:0000259" key="7">
    <source>
        <dbReference type="PROSITE" id="PS51841"/>
    </source>
</evidence>
<dbReference type="PROSITE" id="PS51841">
    <property type="entry name" value="LTD"/>
    <property type="match status" value="1"/>
</dbReference>
<dbReference type="RefSeq" id="XP_012672728.2">
    <property type="nucleotide sequence ID" value="XM_012817274.2"/>
</dbReference>
<dbReference type="OrthoDB" id="102442at2759"/>
<dbReference type="GeneID" id="105891124"/>
<dbReference type="CTD" id="195817"/>
<evidence type="ECO:0000256" key="1">
    <source>
        <dbReference type="ARBA" id="ARBA00022754"/>
    </source>
</evidence>
<keyword evidence="3" id="KW-0449">Lipoprotein</keyword>
<evidence type="ECO:0000313" key="9">
    <source>
        <dbReference type="Proteomes" id="UP000515152"/>
    </source>
</evidence>
<dbReference type="Gene3D" id="1.20.5.1160">
    <property type="entry name" value="Vasodilator-stimulated phosphoprotein"/>
    <property type="match status" value="1"/>
</dbReference>
<dbReference type="PROSITE" id="PS00226">
    <property type="entry name" value="IF_ROD_1"/>
    <property type="match status" value="1"/>
</dbReference>
<dbReference type="Pfam" id="PF00038">
    <property type="entry name" value="Filament"/>
    <property type="match status" value="1"/>
</dbReference>
<feature type="domain" description="IF rod" evidence="8">
    <location>
        <begin position="42"/>
        <end position="398"/>
    </location>
</feature>
<dbReference type="GO" id="GO:0005882">
    <property type="term" value="C:intermediate filament"/>
    <property type="evidence" value="ECO:0007669"/>
    <property type="project" value="UniProtKB-KW"/>
</dbReference>
<feature type="compositionally biased region" description="Polar residues" evidence="6">
    <location>
        <begin position="311"/>
        <end position="322"/>
    </location>
</feature>
<feature type="domain" description="LTD" evidence="7">
    <location>
        <begin position="436"/>
        <end position="552"/>
    </location>
</feature>
<dbReference type="SUPFAM" id="SSF74853">
    <property type="entry name" value="Lamin A/C globular tail domain"/>
    <property type="match status" value="1"/>
</dbReference>
<keyword evidence="2" id="KW-0175">Coiled coil</keyword>
<evidence type="ECO:0000256" key="3">
    <source>
        <dbReference type="ARBA" id="ARBA00023289"/>
    </source>
</evidence>
<dbReference type="GO" id="GO:0090435">
    <property type="term" value="P:protein localization to nuclear envelope"/>
    <property type="evidence" value="ECO:0007669"/>
    <property type="project" value="TreeGrafter"/>
</dbReference>
<evidence type="ECO:0000259" key="8">
    <source>
        <dbReference type="PROSITE" id="PS51842"/>
    </source>
</evidence>
<evidence type="ECO:0000256" key="6">
    <source>
        <dbReference type="SAM" id="MobiDB-lite"/>
    </source>
</evidence>
<gene>
    <name evidence="10" type="primary">lmnl3</name>
</gene>